<dbReference type="EC" id="2.5.1.61" evidence="8"/>
<evidence type="ECO:0000313" key="11">
    <source>
        <dbReference type="EMBL" id="KDR96522.1"/>
    </source>
</evidence>
<sequence length="299" mass="32977">MSRKTIVVGTRGSALALTQTDWVIARMKEKAPDLDFEVKVIKTKGDKILDVALDKIGDKGLFVKEIEKELLSGEIDMAVHSMKDMPSEQPEGLVIAPPPEREDPRDVMIFREGISCIDEIPQGGKVGTGSKRRKYQLLSKREDIEAVPIRGNIQTRIKKIEELGLDAVILAAAGIKRMKMEGLNIQHLEPEEFVPAPAQGMLAIEIRRDDELIMNIAKRMSDGTATIQARAERAFLRESGGGCHMPTGAYCSVLEDGMQMTALMGDEDGSSLVKKSISGKFGEEEIMAKRLATQMKKEL</sequence>
<name>A0A069RQR5_PEPLI</name>
<evidence type="ECO:0000256" key="2">
    <source>
        <dbReference type="ARBA" id="ARBA00004735"/>
    </source>
</evidence>
<dbReference type="eggNOG" id="COG0181">
    <property type="taxonomic scope" value="Bacteria"/>
</dbReference>
<keyword evidence="6 8" id="KW-0627">Porphyrin biosynthesis</keyword>
<keyword evidence="5 8" id="KW-0808">Transferase</keyword>
<dbReference type="HAMAP" id="MF_00260">
    <property type="entry name" value="Porphobil_deam"/>
    <property type="match status" value="1"/>
</dbReference>
<feature type="domain" description="Porphobilinogen deaminase C-terminal" evidence="10">
    <location>
        <begin position="228"/>
        <end position="296"/>
    </location>
</feature>
<comment type="subunit">
    <text evidence="4 8">Monomer.</text>
</comment>
<proteinExistence type="inferred from homology"/>
<accession>A0A069RQR5</accession>
<dbReference type="SUPFAM" id="SSF53850">
    <property type="entry name" value="Periplasmic binding protein-like II"/>
    <property type="match status" value="1"/>
</dbReference>
<evidence type="ECO:0000256" key="8">
    <source>
        <dbReference type="HAMAP-Rule" id="MF_00260"/>
    </source>
</evidence>
<keyword evidence="12" id="KW-1185">Reference proteome</keyword>
<dbReference type="OrthoDB" id="9810298at2"/>
<comment type="miscellaneous">
    <text evidence="8">The porphobilinogen subunits are added to the dipyrromethane group.</text>
</comment>
<comment type="catalytic activity">
    <reaction evidence="7 8">
        <text>4 porphobilinogen + H2O = hydroxymethylbilane + 4 NH4(+)</text>
        <dbReference type="Rhea" id="RHEA:13185"/>
        <dbReference type="ChEBI" id="CHEBI:15377"/>
        <dbReference type="ChEBI" id="CHEBI:28938"/>
        <dbReference type="ChEBI" id="CHEBI:57845"/>
        <dbReference type="ChEBI" id="CHEBI:58126"/>
        <dbReference type="EC" id="2.5.1.61"/>
    </reaction>
</comment>
<comment type="cofactor">
    <cofactor evidence="8">
        <name>dipyrromethane</name>
        <dbReference type="ChEBI" id="CHEBI:60342"/>
    </cofactor>
    <text evidence="8">Binds 1 dipyrromethane group covalently.</text>
</comment>
<comment type="function">
    <text evidence="1 8">Tetrapolymerization of the monopyrrole PBG into the hydroxymethylbilane pre-uroporphyrinogen in several discrete steps.</text>
</comment>
<dbReference type="Proteomes" id="UP000027946">
    <property type="component" value="Unassembled WGS sequence"/>
</dbReference>
<dbReference type="GO" id="GO:0004418">
    <property type="term" value="F:hydroxymethylbilane synthase activity"/>
    <property type="evidence" value="ECO:0007669"/>
    <property type="project" value="UniProtKB-UniRule"/>
</dbReference>
<dbReference type="GO" id="GO:0006782">
    <property type="term" value="P:protoporphyrinogen IX biosynthetic process"/>
    <property type="evidence" value="ECO:0007669"/>
    <property type="project" value="UniProtKB-UniRule"/>
</dbReference>
<organism evidence="11 12">
    <name type="scientific">Peptoclostridium litorale DSM 5388</name>
    <dbReference type="NCBI Taxonomy" id="1121324"/>
    <lineage>
        <taxon>Bacteria</taxon>
        <taxon>Bacillati</taxon>
        <taxon>Bacillota</taxon>
        <taxon>Clostridia</taxon>
        <taxon>Peptostreptococcales</taxon>
        <taxon>Peptoclostridiaceae</taxon>
        <taxon>Peptoclostridium</taxon>
    </lineage>
</organism>
<dbReference type="Pfam" id="PF03900">
    <property type="entry name" value="Porphobil_deamC"/>
    <property type="match status" value="1"/>
</dbReference>
<dbReference type="AlphaFoldDB" id="A0A069RQR5"/>
<dbReference type="SUPFAM" id="SSF54782">
    <property type="entry name" value="Porphobilinogen deaminase (hydroxymethylbilane synthase), C-terminal domain"/>
    <property type="match status" value="1"/>
</dbReference>
<comment type="pathway">
    <text evidence="2">Porphyrin-containing compound metabolism; protoporphyrin-IX biosynthesis; coproporphyrinogen-III from 5-aminolevulinate: step 2/4.</text>
</comment>
<dbReference type="NCBIfam" id="TIGR00212">
    <property type="entry name" value="hemC"/>
    <property type="match status" value="1"/>
</dbReference>
<evidence type="ECO:0000313" key="12">
    <source>
        <dbReference type="Proteomes" id="UP000027946"/>
    </source>
</evidence>
<feature type="domain" description="Porphobilinogen deaminase N-terminal" evidence="9">
    <location>
        <begin position="6"/>
        <end position="213"/>
    </location>
</feature>
<evidence type="ECO:0000256" key="5">
    <source>
        <dbReference type="ARBA" id="ARBA00022679"/>
    </source>
</evidence>
<evidence type="ECO:0000256" key="1">
    <source>
        <dbReference type="ARBA" id="ARBA00002869"/>
    </source>
</evidence>
<evidence type="ECO:0000256" key="6">
    <source>
        <dbReference type="ARBA" id="ARBA00023244"/>
    </source>
</evidence>
<dbReference type="PRINTS" id="PR00151">
    <property type="entry name" value="PORPHBDMNASE"/>
</dbReference>
<evidence type="ECO:0000256" key="3">
    <source>
        <dbReference type="ARBA" id="ARBA00005638"/>
    </source>
</evidence>
<dbReference type="PANTHER" id="PTHR11557">
    <property type="entry name" value="PORPHOBILINOGEN DEAMINASE"/>
    <property type="match status" value="1"/>
</dbReference>
<dbReference type="FunFam" id="3.40.190.10:FF:000005">
    <property type="entry name" value="Porphobilinogen deaminase"/>
    <property type="match status" value="1"/>
</dbReference>
<dbReference type="InterPro" id="IPR022417">
    <property type="entry name" value="Porphobilin_deaminase_N"/>
</dbReference>
<dbReference type="EMBL" id="JJMM01000002">
    <property type="protein sequence ID" value="KDR96522.1"/>
    <property type="molecule type" value="Genomic_DNA"/>
</dbReference>
<dbReference type="FunFam" id="3.40.190.10:FF:000004">
    <property type="entry name" value="Porphobilinogen deaminase"/>
    <property type="match status" value="1"/>
</dbReference>
<dbReference type="Gene3D" id="3.30.160.40">
    <property type="entry name" value="Porphobilinogen deaminase, C-terminal domain"/>
    <property type="match status" value="1"/>
</dbReference>
<dbReference type="STRING" id="1121324.CLIT_2c01280"/>
<dbReference type="GO" id="GO:0005737">
    <property type="term" value="C:cytoplasm"/>
    <property type="evidence" value="ECO:0007669"/>
    <property type="project" value="UniProtKB-UniRule"/>
</dbReference>
<comment type="similarity">
    <text evidence="3 8">Belongs to the HMBS family.</text>
</comment>
<gene>
    <name evidence="8 11" type="primary">hemC</name>
    <name evidence="11" type="ORF">CLIT_2c01280</name>
</gene>
<evidence type="ECO:0000256" key="4">
    <source>
        <dbReference type="ARBA" id="ARBA00011245"/>
    </source>
</evidence>
<feature type="modified residue" description="S-(dipyrrolylmethanemethyl)cysteine" evidence="8">
    <location>
        <position position="243"/>
    </location>
</feature>
<dbReference type="PIRSF" id="PIRSF001438">
    <property type="entry name" value="4pyrrol_synth_OHMeBilane_synth"/>
    <property type="match status" value="1"/>
</dbReference>
<comment type="caution">
    <text evidence="11">The sequence shown here is derived from an EMBL/GenBank/DDBJ whole genome shotgun (WGS) entry which is preliminary data.</text>
</comment>
<dbReference type="RefSeq" id="WP_038261001.1">
    <property type="nucleotide sequence ID" value="NZ_FSRH01000001.1"/>
</dbReference>
<reference evidence="11 12" key="1">
    <citation type="submission" date="2014-03" db="EMBL/GenBank/DDBJ databases">
        <title>Genome sequence of Clostridium litorale W6, DSM 5388.</title>
        <authorList>
            <person name="Poehlein A."/>
            <person name="Jagirdar A."/>
            <person name="Khonsari B."/>
            <person name="Chibani C.M."/>
            <person name="Gutierrez Gutierrez D.A."/>
            <person name="Davydova E."/>
            <person name="Alghaithi H.S."/>
            <person name="Nair K.P."/>
            <person name="Dhamotharan K."/>
            <person name="Chandran L."/>
            <person name="G W."/>
            <person name="Daniel R."/>
        </authorList>
    </citation>
    <scope>NUCLEOTIDE SEQUENCE [LARGE SCALE GENOMIC DNA]</scope>
    <source>
        <strain evidence="11 12">W6</strain>
    </source>
</reference>
<dbReference type="InterPro" id="IPR000860">
    <property type="entry name" value="HemC"/>
</dbReference>
<dbReference type="InterPro" id="IPR022418">
    <property type="entry name" value="Porphobilinogen_deaminase_C"/>
</dbReference>
<dbReference type="Pfam" id="PF01379">
    <property type="entry name" value="Porphobil_deam"/>
    <property type="match status" value="1"/>
</dbReference>
<evidence type="ECO:0000259" key="10">
    <source>
        <dbReference type="Pfam" id="PF03900"/>
    </source>
</evidence>
<dbReference type="PANTHER" id="PTHR11557:SF0">
    <property type="entry name" value="PORPHOBILINOGEN DEAMINASE"/>
    <property type="match status" value="1"/>
</dbReference>
<dbReference type="Gene3D" id="3.40.190.10">
    <property type="entry name" value="Periplasmic binding protein-like II"/>
    <property type="match status" value="2"/>
</dbReference>
<evidence type="ECO:0000256" key="7">
    <source>
        <dbReference type="ARBA" id="ARBA00048169"/>
    </source>
</evidence>
<protein>
    <recommendedName>
        <fullName evidence="8">Porphobilinogen deaminase</fullName>
        <shortName evidence="8">PBG</shortName>
        <ecNumber evidence="8">2.5.1.61</ecNumber>
    </recommendedName>
    <alternativeName>
        <fullName evidence="8">Hydroxymethylbilane synthase</fullName>
        <shortName evidence="8">HMBS</shortName>
    </alternativeName>
    <alternativeName>
        <fullName evidence="8">Pre-uroporphyrinogen synthase</fullName>
    </alternativeName>
</protein>
<dbReference type="InterPro" id="IPR036803">
    <property type="entry name" value="Porphobilinogen_deaminase_C_sf"/>
</dbReference>
<evidence type="ECO:0000259" key="9">
    <source>
        <dbReference type="Pfam" id="PF01379"/>
    </source>
</evidence>